<dbReference type="InterPro" id="IPR011990">
    <property type="entry name" value="TPR-like_helical_dom_sf"/>
</dbReference>
<dbReference type="InterPro" id="IPR053137">
    <property type="entry name" value="NLR-like"/>
</dbReference>
<dbReference type="Proteomes" id="UP001432062">
    <property type="component" value="Chromosome"/>
</dbReference>
<organism evidence="3 4">
    <name type="scientific">Nocardia vinacea</name>
    <dbReference type="NCBI Taxonomy" id="96468"/>
    <lineage>
        <taxon>Bacteria</taxon>
        <taxon>Bacillati</taxon>
        <taxon>Actinomycetota</taxon>
        <taxon>Actinomycetes</taxon>
        <taxon>Mycobacteriales</taxon>
        <taxon>Nocardiaceae</taxon>
        <taxon>Nocardia</taxon>
    </lineage>
</organism>
<dbReference type="Gene3D" id="1.25.40.10">
    <property type="entry name" value="Tetratricopeptide repeat domain"/>
    <property type="match status" value="2"/>
</dbReference>
<dbReference type="Pfam" id="PF13424">
    <property type="entry name" value="TPR_12"/>
    <property type="match status" value="1"/>
</dbReference>
<keyword evidence="4" id="KW-1185">Reference proteome</keyword>
<accession>A0ABZ1YJI0</accession>
<dbReference type="PANTHER" id="PTHR46082">
    <property type="entry name" value="ATP/GTP-BINDING PROTEIN-RELATED"/>
    <property type="match status" value="1"/>
</dbReference>
<dbReference type="EMBL" id="CP109441">
    <property type="protein sequence ID" value="WUV43389.1"/>
    <property type="molecule type" value="Genomic_DNA"/>
</dbReference>
<feature type="domain" description="Nephrocystin 3-like N-terminal" evidence="2">
    <location>
        <begin position="295"/>
        <end position="438"/>
    </location>
</feature>
<evidence type="ECO:0000259" key="2">
    <source>
        <dbReference type="Pfam" id="PF24883"/>
    </source>
</evidence>
<dbReference type="Pfam" id="PF24883">
    <property type="entry name" value="NPHP3_N"/>
    <property type="match status" value="1"/>
</dbReference>
<gene>
    <name evidence="3" type="ORF">OG563_29695</name>
</gene>
<reference evidence="3" key="1">
    <citation type="submission" date="2022-10" db="EMBL/GenBank/DDBJ databases">
        <title>The complete genomes of actinobacterial strains from the NBC collection.</title>
        <authorList>
            <person name="Joergensen T.S."/>
            <person name="Alvarez Arevalo M."/>
            <person name="Sterndorff E.B."/>
            <person name="Faurdal D."/>
            <person name="Vuksanovic O."/>
            <person name="Mourched A.-S."/>
            <person name="Charusanti P."/>
            <person name="Shaw S."/>
            <person name="Blin K."/>
            <person name="Weber T."/>
        </authorList>
    </citation>
    <scope>NUCLEOTIDE SEQUENCE</scope>
    <source>
        <strain evidence="3">NBC_01482</strain>
    </source>
</reference>
<name>A0ABZ1YJI0_9NOCA</name>
<keyword evidence="1" id="KW-0677">Repeat</keyword>
<evidence type="ECO:0000313" key="4">
    <source>
        <dbReference type="Proteomes" id="UP001432062"/>
    </source>
</evidence>
<evidence type="ECO:0000256" key="1">
    <source>
        <dbReference type="ARBA" id="ARBA00022737"/>
    </source>
</evidence>
<dbReference type="RefSeq" id="WP_329405859.1">
    <property type="nucleotide sequence ID" value="NZ_CP109441.1"/>
</dbReference>
<dbReference type="SUPFAM" id="SSF48452">
    <property type="entry name" value="TPR-like"/>
    <property type="match status" value="2"/>
</dbReference>
<dbReference type="InterPro" id="IPR027417">
    <property type="entry name" value="P-loop_NTPase"/>
</dbReference>
<proteinExistence type="predicted"/>
<evidence type="ECO:0000313" key="3">
    <source>
        <dbReference type="EMBL" id="WUV43389.1"/>
    </source>
</evidence>
<protein>
    <submittedName>
        <fullName evidence="3">Tetratricopeptide repeat protein</fullName>
    </submittedName>
</protein>
<dbReference type="Pfam" id="PF13374">
    <property type="entry name" value="TPR_10"/>
    <property type="match status" value="6"/>
</dbReference>
<dbReference type="SUPFAM" id="SSF52540">
    <property type="entry name" value="P-loop containing nucleoside triphosphate hydrolases"/>
    <property type="match status" value="1"/>
</dbReference>
<dbReference type="Gene3D" id="3.40.50.300">
    <property type="entry name" value="P-loop containing nucleotide triphosphate hydrolases"/>
    <property type="match status" value="1"/>
</dbReference>
<sequence>MAGWLISILLSLIAADSLGEYVSAMGGGRLALVVGSECAALATLEFPGQLAIELHSRLGGLGGWQDATSLPGPLLNPTAAELAAAVDEAFAAASRQRATLLISFVGHGTATGAEDFYLLARDSPVLPNSGTAFHLTQGIRERLNTAAVDGLIVLVDACDTGQGVQGAARRWSELLARSQGRMELLVAAGEGPAFAGCFTRTMVTAFDTGLGLRGENLLPSDLVDPIVGACTRQQPQHLSFTAGAETSASGGDPGLWLVPNIARRRDAVSGRPAAGFVDQLTRTLMLTDTIRERLTEILETSRQRLRVVAGPPGCGKSTLMAMLIRPGLVEGLTIAPEYITAAIFLTVASSLESVAAELSTQLGNRVPGFTAAARAARELAEHTGSPLDVFDIEIRQPLARVAKPGDRVTIVFDGLDQPEQGSRDLLVHAVSMLTRDAEFSHVRVIAGIREGTGVEDLPALAHMCRIDLREPTAAEIAAMVRKPTRAEHERLDPAKWINWIDALLAQIPTTIEGERAVAGGWLVARLLIDVNGQQVAEGVGLDTLVAHRVRDGVVSTGPDSGGAVGRLLGILVAAGAGPVLPLELLEFALSSLGVSWTTARVRDVTVGLGVLLSRSRPGRTRESLGITHNALIPALQAESQRLGAHAEQAHRAIIAAIQNITTDQALDYARGSAVRHYLAYGDSTAAVLFLRSLDTPRAADNRDRWGAWLPSFTDTVGPDHPDTLTTRGNLANWRGHSGDLDGAVTEFEVLLTDHLRVLGPDHPDTLTTRGNLARWRAQSGDLDGAVTEFEVLLTDRLRVLGPDHPHTLTTRHNLVHWRAQSGDLDGAVTEFEVLLTDRLRVLGPDHPHTLTTRHNLANWRAQSGDLDGAVTEFEVLLTDHLRVLGPDHPDTLTTRGNLANWRGHSGDLDGAVTEFEVLLTDRLRVLGPDHPATLTTRHNLAHWRAQSGDPAGAVTELEGLLTDRLRVLGPDHPATLTTRHNLAHSRAESGDRAGTVTELEGLLTDYLRVLGPDHPDTLTTRHNLAHSRAENGDPAGTVTELEGLLTDYLRVLGPDHPDTLTIRHDLAYWRGVTGGAADAATAG</sequence>
<dbReference type="PANTHER" id="PTHR46082:SF6">
    <property type="entry name" value="AAA+ ATPASE DOMAIN-CONTAINING PROTEIN-RELATED"/>
    <property type="match status" value="1"/>
</dbReference>
<dbReference type="InterPro" id="IPR056884">
    <property type="entry name" value="NPHP3-like_N"/>
</dbReference>